<dbReference type="InterPro" id="IPR050266">
    <property type="entry name" value="AB_hydrolase_sf"/>
</dbReference>
<organism evidence="2 3">
    <name type="scientific">Vicingus serpentipes</name>
    <dbReference type="NCBI Taxonomy" id="1926625"/>
    <lineage>
        <taxon>Bacteria</taxon>
        <taxon>Pseudomonadati</taxon>
        <taxon>Bacteroidota</taxon>
        <taxon>Flavobacteriia</taxon>
        <taxon>Flavobacteriales</taxon>
        <taxon>Vicingaceae</taxon>
        <taxon>Vicingus</taxon>
    </lineage>
</organism>
<dbReference type="AlphaFoldDB" id="A0A5C6RS88"/>
<dbReference type="Pfam" id="PF00561">
    <property type="entry name" value="Abhydrolase_1"/>
    <property type="match status" value="1"/>
</dbReference>
<gene>
    <name evidence="2" type="ORF">FRY74_06765</name>
</gene>
<accession>A0A5C6RS88</accession>
<evidence type="ECO:0000259" key="1">
    <source>
        <dbReference type="Pfam" id="PF00561"/>
    </source>
</evidence>
<feature type="domain" description="AB hydrolase-1" evidence="1">
    <location>
        <begin position="23"/>
        <end position="249"/>
    </location>
</feature>
<sequence>MKQESIQFKNINISFTDNGKGKAVVFLHGFLEDKSIWKSCVKQLANSTTRVITIDLLGHGATDCLSYVHTMEEMAEAVDAVLKHLKIRKAYFVGHSLGGYVSLAYAEKNPDNLKGLCMFHSSARADSDEKKKDRDRAIKVVKKNKNLFVNEAIPNLFNTNYKPFKRGISQIKKIALATSKQGVVAALEGMKVRLDREIILNFAPYPVLYIIGKHDNILPYEDLIAQANLPEKGSYVLFENVGHAGFYEDEEATIKALKAFVS</sequence>
<evidence type="ECO:0000313" key="3">
    <source>
        <dbReference type="Proteomes" id="UP000321721"/>
    </source>
</evidence>
<dbReference type="EMBL" id="VOOS01000003">
    <property type="protein sequence ID" value="TXB65123.1"/>
    <property type="molecule type" value="Genomic_DNA"/>
</dbReference>
<dbReference type="OrthoDB" id="252464at2"/>
<protein>
    <submittedName>
        <fullName evidence="2">Alpha/beta hydrolase</fullName>
    </submittedName>
</protein>
<dbReference type="InterPro" id="IPR029058">
    <property type="entry name" value="AB_hydrolase_fold"/>
</dbReference>
<keyword evidence="2" id="KW-0378">Hydrolase</keyword>
<dbReference type="GO" id="GO:0016787">
    <property type="term" value="F:hydrolase activity"/>
    <property type="evidence" value="ECO:0007669"/>
    <property type="project" value="UniProtKB-KW"/>
</dbReference>
<dbReference type="PANTHER" id="PTHR43798">
    <property type="entry name" value="MONOACYLGLYCEROL LIPASE"/>
    <property type="match status" value="1"/>
</dbReference>
<evidence type="ECO:0000313" key="2">
    <source>
        <dbReference type="EMBL" id="TXB65123.1"/>
    </source>
</evidence>
<dbReference type="InterPro" id="IPR000073">
    <property type="entry name" value="AB_hydrolase_1"/>
</dbReference>
<comment type="caution">
    <text evidence="2">The sequence shown here is derived from an EMBL/GenBank/DDBJ whole genome shotgun (WGS) entry which is preliminary data.</text>
</comment>
<proteinExistence type="predicted"/>
<dbReference type="SUPFAM" id="SSF53474">
    <property type="entry name" value="alpha/beta-Hydrolases"/>
    <property type="match status" value="1"/>
</dbReference>
<dbReference type="Gene3D" id="3.40.50.1820">
    <property type="entry name" value="alpha/beta hydrolase"/>
    <property type="match status" value="1"/>
</dbReference>
<name>A0A5C6RS88_9FLAO</name>
<keyword evidence="3" id="KW-1185">Reference proteome</keyword>
<reference evidence="2 3" key="1">
    <citation type="submission" date="2019-08" db="EMBL/GenBank/DDBJ databases">
        <title>Genome of Vicingus serpentipes NCIMB 15042.</title>
        <authorList>
            <person name="Bowman J.P."/>
        </authorList>
    </citation>
    <scope>NUCLEOTIDE SEQUENCE [LARGE SCALE GENOMIC DNA]</scope>
    <source>
        <strain evidence="2 3">NCIMB 15042</strain>
    </source>
</reference>
<dbReference type="Proteomes" id="UP000321721">
    <property type="component" value="Unassembled WGS sequence"/>
</dbReference>
<dbReference type="RefSeq" id="WP_147099882.1">
    <property type="nucleotide sequence ID" value="NZ_VOOS01000003.1"/>
</dbReference>
<dbReference type="PRINTS" id="PR00111">
    <property type="entry name" value="ABHYDROLASE"/>
</dbReference>